<dbReference type="PANTHER" id="PTHR33395">
    <property type="entry name" value="TRANSCRIPTASE, PUTATIVE-RELATED-RELATED"/>
    <property type="match status" value="1"/>
</dbReference>
<accession>A0AA88YEX8</accession>
<proteinExistence type="predicted"/>
<dbReference type="GO" id="GO:0007508">
    <property type="term" value="P:larval heart development"/>
    <property type="evidence" value="ECO:0007669"/>
    <property type="project" value="TreeGrafter"/>
</dbReference>
<dbReference type="GO" id="GO:0061343">
    <property type="term" value="P:cell adhesion involved in heart morphogenesis"/>
    <property type="evidence" value="ECO:0007669"/>
    <property type="project" value="TreeGrafter"/>
</dbReference>
<feature type="region of interest" description="Disordered" evidence="1">
    <location>
        <begin position="245"/>
        <end position="270"/>
    </location>
</feature>
<dbReference type="PANTHER" id="PTHR33395:SF22">
    <property type="entry name" value="REVERSE TRANSCRIPTASE DOMAIN-CONTAINING PROTEIN"/>
    <property type="match status" value="1"/>
</dbReference>
<reference evidence="2" key="1">
    <citation type="submission" date="2019-08" db="EMBL/GenBank/DDBJ databases">
        <title>The improved chromosome-level genome for the pearl oyster Pinctada fucata martensii using PacBio sequencing and Hi-C.</title>
        <authorList>
            <person name="Zheng Z."/>
        </authorList>
    </citation>
    <scope>NUCLEOTIDE SEQUENCE</scope>
    <source>
        <strain evidence="2">ZZ-2019</strain>
        <tissue evidence="2">Adductor muscle</tissue>
    </source>
</reference>
<keyword evidence="3" id="KW-1185">Reference proteome</keyword>
<gene>
    <name evidence="2" type="ORF">FSP39_024463</name>
</gene>
<organism evidence="2 3">
    <name type="scientific">Pinctada imbricata</name>
    <name type="common">Atlantic pearl-oyster</name>
    <name type="synonym">Pinctada martensii</name>
    <dbReference type="NCBI Taxonomy" id="66713"/>
    <lineage>
        <taxon>Eukaryota</taxon>
        <taxon>Metazoa</taxon>
        <taxon>Spiralia</taxon>
        <taxon>Lophotrochozoa</taxon>
        <taxon>Mollusca</taxon>
        <taxon>Bivalvia</taxon>
        <taxon>Autobranchia</taxon>
        <taxon>Pteriomorphia</taxon>
        <taxon>Pterioida</taxon>
        <taxon>Pterioidea</taxon>
        <taxon>Pteriidae</taxon>
        <taxon>Pinctada</taxon>
    </lineage>
</organism>
<comment type="caution">
    <text evidence="2">The sequence shown here is derived from an EMBL/GenBank/DDBJ whole genome shotgun (WGS) entry which is preliminary data.</text>
</comment>
<protein>
    <submittedName>
        <fullName evidence="2">Uncharacterized protein</fullName>
    </submittedName>
</protein>
<evidence type="ECO:0000313" key="3">
    <source>
        <dbReference type="Proteomes" id="UP001186944"/>
    </source>
</evidence>
<evidence type="ECO:0000256" key="1">
    <source>
        <dbReference type="SAM" id="MobiDB-lite"/>
    </source>
</evidence>
<sequence>MSVIENIPDVQSRVPTNNYDEPISQEEVGKLLKGVNVSKSPGSDQLHPKVLNGLNSVTDRPLYLIYKKSLETGVVPQSWKCAIITALFKKGDKKLAANYRPVSLTSILCKVMEKEGTPLFLGADVLDTTNNPNHSKNGKRIHIKFAKKGLATKLSLKGFRVDGINSCKSLWVYSIQGMFQVMFSLYELEVQRECLLKLKDEWLKQYDTPKLKEDMVIECHTSGTFLDGVPSQSLLSLAKYDGHASNQGQGGMDHSTPMSKTTGGVESKTMHGTVRECKDGELPLSEISKGNSFVEEMECSSGCDKHDKVATMEIDSLKLNDDGKEGGSTCCIIKSSSDRHGTVSETGKNRSVDDNKVVNNSDGEGKIFNRECKILNTDSEPERGKSMISVPLDSIKQQKVVIIFNQSSNSQNAEICDENVSTNTDKSSCKEVGMTDIVTSQHHHCFCKECLDCVVYIVTKYLINFSSKQKSVIEEQVRLMINLLQVELESDYEGVDFNIFKFYMKEVEKAFPIKDLFDDFQLFWRKSCFLSILSKYVGKVFHDMQNLIAERVKVFKQENIMHLDSLPSAEVIMDDIFPDFMKILLSAWMGGHSPFSNILSCHLNDHNYWFKDSGVKPCAQDKNLVLLILELVNKALISPLGHLTLLRLS</sequence>
<evidence type="ECO:0000313" key="2">
    <source>
        <dbReference type="EMBL" id="KAK3104107.1"/>
    </source>
</evidence>
<dbReference type="Proteomes" id="UP001186944">
    <property type="component" value="Unassembled WGS sequence"/>
</dbReference>
<dbReference type="EMBL" id="VSWD01000005">
    <property type="protein sequence ID" value="KAK3104107.1"/>
    <property type="molecule type" value="Genomic_DNA"/>
</dbReference>
<name>A0AA88YEX8_PINIB</name>
<dbReference type="GO" id="GO:0031012">
    <property type="term" value="C:extracellular matrix"/>
    <property type="evidence" value="ECO:0007669"/>
    <property type="project" value="TreeGrafter"/>
</dbReference>
<dbReference type="AlphaFoldDB" id="A0AA88YEX8"/>